<reference evidence="8" key="1">
    <citation type="journal article" date="2012" name="MBio">
        <title>Comparative genome analysis of Trichophyton rubrum and related dermatophytes reveals candidate genes involved in infection.</title>
        <authorList>
            <person name="Martinez D.A."/>
            <person name="Oliver B.G."/>
            <person name="Graeser Y."/>
            <person name="Goldberg J.M."/>
            <person name="Li W."/>
            <person name="Martinez-Rossi N.M."/>
            <person name="Monod M."/>
            <person name="Shelest E."/>
            <person name="Barton R.C."/>
            <person name="Birch E."/>
            <person name="Brakhage A.A."/>
            <person name="Chen Z."/>
            <person name="Gurr S.J."/>
            <person name="Heiman D."/>
            <person name="Heitman J."/>
            <person name="Kosti I."/>
            <person name="Rossi A."/>
            <person name="Saif S."/>
            <person name="Samalova M."/>
            <person name="Saunders C.W."/>
            <person name="Shea T."/>
            <person name="Summerbell R.C."/>
            <person name="Xu J."/>
            <person name="Young S."/>
            <person name="Zeng Q."/>
            <person name="Birren B.W."/>
            <person name="Cuomo C.A."/>
            <person name="White T.C."/>
        </authorList>
    </citation>
    <scope>NUCLEOTIDE SEQUENCE [LARGE SCALE GENOMIC DNA]</scope>
    <source>
        <strain evidence="8">ATCC MYA-4605 / CBS 113480</strain>
    </source>
</reference>
<keyword evidence="8" id="KW-1185">Reference proteome</keyword>
<evidence type="ECO:0000256" key="1">
    <source>
        <dbReference type="ARBA" id="ARBA00023015"/>
    </source>
</evidence>
<feature type="compositionally biased region" description="Low complexity" evidence="5">
    <location>
        <begin position="84"/>
        <end position="94"/>
    </location>
</feature>
<proteinExistence type="predicted"/>
<dbReference type="SMART" id="SM00066">
    <property type="entry name" value="GAL4"/>
    <property type="match status" value="1"/>
</dbReference>
<evidence type="ECO:0000256" key="5">
    <source>
        <dbReference type="SAM" id="MobiDB-lite"/>
    </source>
</evidence>
<dbReference type="InterPro" id="IPR050797">
    <property type="entry name" value="Carb_Metab_Trans_Reg"/>
</dbReference>
<dbReference type="InterPro" id="IPR001138">
    <property type="entry name" value="Zn2Cys6_DnaBD"/>
</dbReference>
<gene>
    <name evidence="7" type="ORF">MCYG_02975</name>
</gene>
<dbReference type="EMBL" id="DS995703">
    <property type="protein sequence ID" value="EEQ30156.1"/>
    <property type="molecule type" value="Genomic_DNA"/>
</dbReference>
<protein>
    <recommendedName>
        <fullName evidence="6">Zn(2)-C6 fungal-type domain-containing protein</fullName>
    </recommendedName>
</protein>
<feature type="region of interest" description="Disordered" evidence="5">
    <location>
        <begin position="67"/>
        <end position="94"/>
    </location>
</feature>
<feature type="domain" description="Zn(2)-C6 fungal-type" evidence="6">
    <location>
        <begin position="24"/>
        <end position="58"/>
    </location>
</feature>
<dbReference type="OrthoDB" id="4150019at2759"/>
<dbReference type="InterPro" id="IPR036864">
    <property type="entry name" value="Zn2-C6_fun-type_DNA-bd_sf"/>
</dbReference>
<dbReference type="GO" id="GO:0003677">
    <property type="term" value="F:DNA binding"/>
    <property type="evidence" value="ECO:0007669"/>
    <property type="project" value="UniProtKB-KW"/>
</dbReference>
<dbReference type="eggNOG" id="ENOG502S404">
    <property type="taxonomic scope" value="Eukaryota"/>
</dbReference>
<evidence type="ECO:0000256" key="4">
    <source>
        <dbReference type="ARBA" id="ARBA00023242"/>
    </source>
</evidence>
<dbReference type="OMA" id="KECHFYP"/>
<dbReference type="AlphaFoldDB" id="C5FKD4"/>
<dbReference type="PANTHER" id="PTHR31668">
    <property type="entry name" value="GLUCOSE TRANSPORT TRANSCRIPTION REGULATOR RGT1-RELATED-RELATED"/>
    <property type="match status" value="1"/>
</dbReference>
<dbReference type="SUPFAM" id="SSF57701">
    <property type="entry name" value="Zn2/Cys6 DNA-binding domain"/>
    <property type="match status" value="1"/>
</dbReference>
<organism evidence="7 8">
    <name type="scientific">Arthroderma otae (strain ATCC MYA-4605 / CBS 113480)</name>
    <name type="common">Microsporum canis</name>
    <dbReference type="NCBI Taxonomy" id="554155"/>
    <lineage>
        <taxon>Eukaryota</taxon>
        <taxon>Fungi</taxon>
        <taxon>Dikarya</taxon>
        <taxon>Ascomycota</taxon>
        <taxon>Pezizomycotina</taxon>
        <taxon>Eurotiomycetes</taxon>
        <taxon>Eurotiomycetidae</taxon>
        <taxon>Onygenales</taxon>
        <taxon>Arthrodermataceae</taxon>
        <taxon>Microsporum</taxon>
    </lineage>
</organism>
<dbReference type="HOGENOM" id="CLU_062081_0_0_1"/>
<dbReference type="RefSeq" id="XP_002847469.1">
    <property type="nucleotide sequence ID" value="XM_002847423.1"/>
</dbReference>
<dbReference type="GeneID" id="9224915"/>
<accession>C5FKD4</accession>
<dbReference type="VEuPathDB" id="FungiDB:MCYG_02975"/>
<dbReference type="STRING" id="554155.C5FKD4"/>
<dbReference type="Pfam" id="PF00172">
    <property type="entry name" value="Zn_clus"/>
    <property type="match status" value="1"/>
</dbReference>
<keyword evidence="1" id="KW-0805">Transcription regulation</keyword>
<keyword evidence="3" id="KW-0804">Transcription</keyword>
<evidence type="ECO:0000259" key="6">
    <source>
        <dbReference type="PROSITE" id="PS50048"/>
    </source>
</evidence>
<keyword evidence="4" id="KW-0539">Nucleus</keyword>
<evidence type="ECO:0000313" key="8">
    <source>
        <dbReference type="Proteomes" id="UP000002035"/>
    </source>
</evidence>
<dbReference type="PROSITE" id="PS00463">
    <property type="entry name" value="ZN2_CY6_FUNGAL_1"/>
    <property type="match status" value="1"/>
</dbReference>
<name>C5FKD4_ARTOC</name>
<evidence type="ECO:0000313" key="7">
    <source>
        <dbReference type="EMBL" id="EEQ30156.1"/>
    </source>
</evidence>
<dbReference type="PANTHER" id="PTHR31668:SF30">
    <property type="entry name" value="ZN(II)2CYS6 TRANSCRIPTION FACTOR (EUROFUNG)"/>
    <property type="match status" value="1"/>
</dbReference>
<keyword evidence="2" id="KW-0238">DNA-binding</keyword>
<dbReference type="Gene3D" id="4.10.240.10">
    <property type="entry name" value="Zn(2)-C6 fungal-type DNA-binding domain"/>
    <property type="match status" value="1"/>
</dbReference>
<evidence type="ECO:0000256" key="2">
    <source>
        <dbReference type="ARBA" id="ARBA00023125"/>
    </source>
</evidence>
<evidence type="ECO:0000256" key="3">
    <source>
        <dbReference type="ARBA" id="ARBA00023163"/>
    </source>
</evidence>
<dbReference type="GO" id="GO:0008270">
    <property type="term" value="F:zinc ion binding"/>
    <property type="evidence" value="ECO:0007669"/>
    <property type="project" value="InterPro"/>
</dbReference>
<dbReference type="Proteomes" id="UP000002035">
    <property type="component" value="Unassembled WGS sequence"/>
</dbReference>
<dbReference type="GO" id="GO:0000981">
    <property type="term" value="F:DNA-binding transcription factor activity, RNA polymerase II-specific"/>
    <property type="evidence" value="ECO:0007669"/>
    <property type="project" value="InterPro"/>
</dbReference>
<dbReference type="PROSITE" id="PS50048">
    <property type="entry name" value="ZN2_CY6_FUNGAL_2"/>
    <property type="match status" value="1"/>
</dbReference>
<dbReference type="CDD" id="cd00067">
    <property type="entry name" value="GAL4"/>
    <property type="match status" value="1"/>
</dbReference>
<sequence>MESSTGSAADKKRNKLGYHRTSVACVHCRRRKIRCLLAPDDSQGRCENCIRLKKECHFYPVDQQPAVDKRGRPISKPETAGSDVSLTTTPPLLGSGTVMEQKESYFPYTNMAITSSQDISAYNSGAYSGTPVAAYTPDSMVAPELGAIPNPAQPVSAWNEPLYEAQVPGMVMRPSPGTVVQPGAIPHPSTGPMAVTPDPTGILPVNMSASGFGAPHDNTVWGGQISRSMSLSARPGVSSPIPQLFPSQYHPSPPIHPEFKRRMTTPAESSYPATMSHSIPQLPSTPIPVSYDESQIPFSAYNMPGAVPEGLRHPGQVIVGSAADPMSLSEWYSPDSLQAHQQAFIPDQQNLMHRPPS</sequence>